<organism evidence="9 10">
    <name type="scientific">Punica granatum</name>
    <name type="common">Pomegranate</name>
    <dbReference type="NCBI Taxonomy" id="22663"/>
    <lineage>
        <taxon>Eukaryota</taxon>
        <taxon>Viridiplantae</taxon>
        <taxon>Streptophyta</taxon>
        <taxon>Embryophyta</taxon>
        <taxon>Tracheophyta</taxon>
        <taxon>Spermatophyta</taxon>
        <taxon>Magnoliopsida</taxon>
        <taxon>eudicotyledons</taxon>
        <taxon>Gunneridae</taxon>
        <taxon>Pentapetalae</taxon>
        <taxon>rosids</taxon>
        <taxon>malvids</taxon>
        <taxon>Myrtales</taxon>
        <taxon>Lythraceae</taxon>
        <taxon>Punica</taxon>
    </lineage>
</organism>
<evidence type="ECO:0000256" key="7">
    <source>
        <dbReference type="SAM" id="SignalP"/>
    </source>
</evidence>
<keyword evidence="7" id="KW-0732">Signal</keyword>
<proteinExistence type="inferred from homology"/>
<dbReference type="PANTHER" id="PTHR33076">
    <property type="entry name" value="NON-SPECIFIC LIPID-TRANSFER PROTEIN 2-RELATED"/>
    <property type="match status" value="1"/>
</dbReference>
<evidence type="ECO:0000313" key="10">
    <source>
        <dbReference type="Proteomes" id="UP000197138"/>
    </source>
</evidence>
<keyword evidence="5" id="KW-1015">Disulfide bond</keyword>
<keyword evidence="3 6" id="KW-0813">Transport</keyword>
<dbReference type="Gene3D" id="1.10.110.10">
    <property type="entry name" value="Plant lipid-transfer and hydrophobic proteins"/>
    <property type="match status" value="1"/>
</dbReference>
<feature type="domain" description="Bifunctional inhibitor/plant lipid transfer protein/seed storage helical" evidence="8">
    <location>
        <begin position="31"/>
        <end position="116"/>
    </location>
</feature>
<dbReference type="Proteomes" id="UP000197138">
    <property type="component" value="Unassembled WGS sequence"/>
</dbReference>
<evidence type="ECO:0000256" key="4">
    <source>
        <dbReference type="ARBA" id="ARBA00023121"/>
    </source>
</evidence>
<dbReference type="Pfam" id="PF00234">
    <property type="entry name" value="Tryp_alpha_amyl"/>
    <property type="match status" value="1"/>
</dbReference>
<evidence type="ECO:0000313" key="9">
    <source>
        <dbReference type="EMBL" id="OWM81632.1"/>
    </source>
</evidence>
<feature type="chain" id="PRO_5013098183" description="Non-specific lipid-transfer protein" evidence="7">
    <location>
        <begin position="28"/>
        <end position="149"/>
    </location>
</feature>
<dbReference type="GO" id="GO:0008289">
    <property type="term" value="F:lipid binding"/>
    <property type="evidence" value="ECO:0007669"/>
    <property type="project" value="UniProtKB-KW"/>
</dbReference>
<evidence type="ECO:0000256" key="1">
    <source>
        <dbReference type="ARBA" id="ARBA00003211"/>
    </source>
</evidence>
<comment type="function">
    <text evidence="1 6">Plant non-specific lipid-transfer proteins transfer phospholipids as well as galactolipids across membranes. May play a role in wax or cutin deposition in the cell walls of expanding epidermal cells and certain secretory tissues.</text>
</comment>
<comment type="similarity">
    <text evidence="2 6">Belongs to the plant LTP family.</text>
</comment>
<evidence type="ECO:0000259" key="8">
    <source>
        <dbReference type="SMART" id="SM00499"/>
    </source>
</evidence>
<dbReference type="InterPro" id="IPR036312">
    <property type="entry name" value="Bifun_inhib/LTP/seed_sf"/>
</dbReference>
<gene>
    <name evidence="9" type="ORF">CDL15_Pgr007670</name>
</gene>
<accession>A0A218XBA3</accession>
<dbReference type="AlphaFoldDB" id="A0A218XBA3"/>
<dbReference type="InterPro" id="IPR000528">
    <property type="entry name" value="Plant_nsLTP"/>
</dbReference>
<dbReference type="CDD" id="cd01960">
    <property type="entry name" value="nsLTP1"/>
    <property type="match status" value="1"/>
</dbReference>
<evidence type="ECO:0000256" key="5">
    <source>
        <dbReference type="ARBA" id="ARBA00023157"/>
    </source>
</evidence>
<dbReference type="FunFam" id="1.10.110.10:FF:000002">
    <property type="entry name" value="Non-specific lipid-transfer protein"/>
    <property type="match status" value="1"/>
</dbReference>
<dbReference type="InterPro" id="IPR016140">
    <property type="entry name" value="Bifunc_inhib/LTP/seed_store"/>
</dbReference>
<evidence type="ECO:0000256" key="3">
    <source>
        <dbReference type="ARBA" id="ARBA00022448"/>
    </source>
</evidence>
<reference evidence="10" key="1">
    <citation type="journal article" date="2017" name="Plant J.">
        <title>The pomegranate (Punica granatum L.) genome and the genomics of punicalagin biosynthesis.</title>
        <authorList>
            <person name="Qin G."/>
            <person name="Xu C."/>
            <person name="Ming R."/>
            <person name="Tang H."/>
            <person name="Guyot R."/>
            <person name="Kramer E.M."/>
            <person name="Hu Y."/>
            <person name="Yi X."/>
            <person name="Qi Y."/>
            <person name="Xu X."/>
            <person name="Gao Z."/>
            <person name="Pan H."/>
            <person name="Jian J."/>
            <person name="Tian Y."/>
            <person name="Yue Z."/>
            <person name="Xu Y."/>
        </authorList>
    </citation>
    <scope>NUCLEOTIDE SEQUENCE [LARGE SCALE GENOMIC DNA]</scope>
    <source>
        <strain evidence="10">cv. Dabenzi</strain>
    </source>
</reference>
<protein>
    <recommendedName>
        <fullName evidence="6">Non-specific lipid-transfer protein</fullName>
    </recommendedName>
</protein>
<dbReference type="SMART" id="SM00499">
    <property type="entry name" value="AAI"/>
    <property type="match status" value="1"/>
</dbReference>
<dbReference type="EMBL" id="MTKT01002214">
    <property type="protein sequence ID" value="OWM81632.1"/>
    <property type="molecule type" value="Genomic_DNA"/>
</dbReference>
<feature type="signal peptide" evidence="7">
    <location>
        <begin position="1"/>
        <end position="27"/>
    </location>
</feature>
<evidence type="ECO:0000256" key="6">
    <source>
        <dbReference type="RuleBase" id="RU000628"/>
    </source>
</evidence>
<dbReference type="GO" id="GO:0006869">
    <property type="term" value="P:lipid transport"/>
    <property type="evidence" value="ECO:0007669"/>
    <property type="project" value="InterPro"/>
</dbReference>
<name>A0A218XBA3_PUNGR</name>
<sequence>MTGSGLFKLACAVFAVALVAAPIATEAAVTCGQVASSLAPCIPYARSAGGAVPPACCSGIKTLDGMARTTPDRQATCKCLKSASTSISGINYGLVASLPAKCGVNIPYKISPSTDCARSAHKLIWHFNTHSNSPHQNIPQPRSMSVSLA</sequence>
<dbReference type="PRINTS" id="PR00382">
    <property type="entry name" value="LIPIDTRNSFER"/>
</dbReference>
<keyword evidence="4 6" id="KW-0446">Lipid-binding</keyword>
<dbReference type="SUPFAM" id="SSF47699">
    <property type="entry name" value="Bifunctional inhibitor/lipid-transfer protein/seed storage 2S albumin"/>
    <property type="match status" value="1"/>
</dbReference>
<comment type="caution">
    <text evidence="9">The sequence shown here is derived from an EMBL/GenBank/DDBJ whole genome shotgun (WGS) entry which is preliminary data.</text>
</comment>
<evidence type="ECO:0000256" key="2">
    <source>
        <dbReference type="ARBA" id="ARBA00009748"/>
    </source>
</evidence>